<keyword evidence="2" id="KW-1185">Reference proteome</keyword>
<dbReference type="GeneID" id="54588670"/>
<reference evidence="1" key="1">
    <citation type="journal article" date="2020" name="Stud. Mycol.">
        <title>101 Dothideomycetes genomes: a test case for predicting lifestyles and emergence of pathogens.</title>
        <authorList>
            <person name="Haridas S."/>
            <person name="Albert R."/>
            <person name="Binder M."/>
            <person name="Bloem J."/>
            <person name="Labutti K."/>
            <person name="Salamov A."/>
            <person name="Andreopoulos B."/>
            <person name="Baker S."/>
            <person name="Barry K."/>
            <person name="Bills G."/>
            <person name="Bluhm B."/>
            <person name="Cannon C."/>
            <person name="Castanera R."/>
            <person name="Culley D."/>
            <person name="Daum C."/>
            <person name="Ezra D."/>
            <person name="Gonzalez J."/>
            <person name="Henrissat B."/>
            <person name="Kuo A."/>
            <person name="Liang C."/>
            <person name="Lipzen A."/>
            <person name="Lutzoni F."/>
            <person name="Magnuson J."/>
            <person name="Mondo S."/>
            <person name="Nolan M."/>
            <person name="Ohm R."/>
            <person name="Pangilinan J."/>
            <person name="Park H.-J."/>
            <person name="Ramirez L."/>
            <person name="Alfaro M."/>
            <person name="Sun H."/>
            <person name="Tritt A."/>
            <person name="Yoshinaga Y."/>
            <person name="Zwiers L.-H."/>
            <person name="Turgeon B."/>
            <person name="Goodwin S."/>
            <person name="Spatafora J."/>
            <person name="Crous P."/>
            <person name="Grigoriev I."/>
        </authorList>
    </citation>
    <scope>NUCLEOTIDE SEQUENCE</scope>
    <source>
        <strain evidence="1">CBS 122368</strain>
    </source>
</reference>
<dbReference type="RefSeq" id="XP_033686830.1">
    <property type="nucleotide sequence ID" value="XM_033835340.1"/>
</dbReference>
<proteinExistence type="predicted"/>
<name>A0A6A6IN58_9PLEO</name>
<evidence type="ECO:0000313" key="1">
    <source>
        <dbReference type="EMBL" id="KAF2251826.1"/>
    </source>
</evidence>
<dbReference type="Proteomes" id="UP000800094">
    <property type="component" value="Unassembled WGS sequence"/>
</dbReference>
<organism evidence="1 2">
    <name type="scientific">Trematosphaeria pertusa</name>
    <dbReference type="NCBI Taxonomy" id="390896"/>
    <lineage>
        <taxon>Eukaryota</taxon>
        <taxon>Fungi</taxon>
        <taxon>Dikarya</taxon>
        <taxon>Ascomycota</taxon>
        <taxon>Pezizomycotina</taxon>
        <taxon>Dothideomycetes</taxon>
        <taxon>Pleosporomycetidae</taxon>
        <taxon>Pleosporales</taxon>
        <taxon>Massarineae</taxon>
        <taxon>Trematosphaeriaceae</taxon>
        <taxon>Trematosphaeria</taxon>
    </lineage>
</organism>
<evidence type="ECO:0000313" key="2">
    <source>
        <dbReference type="Proteomes" id="UP000800094"/>
    </source>
</evidence>
<protein>
    <submittedName>
        <fullName evidence="1">Uncharacterized protein</fullName>
    </submittedName>
</protein>
<dbReference type="AlphaFoldDB" id="A0A6A6IN58"/>
<dbReference type="EMBL" id="ML987192">
    <property type="protein sequence ID" value="KAF2251826.1"/>
    <property type="molecule type" value="Genomic_DNA"/>
</dbReference>
<gene>
    <name evidence="1" type="ORF">BU26DRAFT_602329</name>
</gene>
<sequence>MKGCNTYSPSSSIEKQLSCVKGTHMRTAAWKREEDRSLERRSYVARQDFVVAYSRCGLTMENDKLITLAGIAQDVTAVTGNDFACGPSENHFLEEPLWRREPHIRPKRQLFPRVDPSHFRYYRNCEKRRKTATVEEFDLGALKSGQLGHAKPVLRDNLLQPKGG</sequence>
<accession>A0A6A6IN58</accession>